<reference evidence="1 2" key="1">
    <citation type="submission" date="2018-05" db="EMBL/GenBank/DDBJ databases">
        <title>Genomic Encyclopedia of Type Strains, Phase IV (KMG-V): Genome sequencing to study the core and pangenomes of soil and plant-associated prokaryotes.</title>
        <authorList>
            <person name="Whitman W."/>
        </authorList>
    </citation>
    <scope>NUCLEOTIDE SEQUENCE [LARGE SCALE GENOMIC DNA]</scope>
    <source>
        <strain evidence="1 2">SLV-132</strain>
    </source>
</reference>
<protein>
    <submittedName>
        <fullName evidence="1">PaiB family negative transcriptional regulator</fullName>
    </submittedName>
</protein>
<dbReference type="PANTHER" id="PTHR35802:SF1">
    <property type="entry name" value="PROTEASE SYNTHASE AND SPORULATION PROTEIN PAI 2"/>
    <property type="match status" value="1"/>
</dbReference>
<dbReference type="PANTHER" id="PTHR35802">
    <property type="entry name" value="PROTEASE SYNTHASE AND SPORULATION PROTEIN PAI 2"/>
    <property type="match status" value="1"/>
</dbReference>
<comment type="caution">
    <text evidence="1">The sequence shown here is derived from an EMBL/GenBank/DDBJ whole genome shotgun (WGS) entry which is preliminary data.</text>
</comment>
<dbReference type="Gene3D" id="2.30.110.10">
    <property type="entry name" value="Electron Transport, Fmn-binding Protein, Chain A"/>
    <property type="match status" value="1"/>
</dbReference>
<dbReference type="SUPFAM" id="SSF50475">
    <property type="entry name" value="FMN-binding split barrel"/>
    <property type="match status" value="1"/>
</dbReference>
<dbReference type="PIRSF" id="PIRSF010372">
    <property type="entry name" value="PaiB"/>
    <property type="match status" value="1"/>
</dbReference>
<dbReference type="RefSeq" id="WP_109584625.1">
    <property type="nucleotide sequence ID" value="NZ_JACBYU010000005.1"/>
</dbReference>
<evidence type="ECO:0000313" key="1">
    <source>
        <dbReference type="EMBL" id="PWK33520.1"/>
    </source>
</evidence>
<name>A0A316EPY7_9BURK</name>
<gene>
    <name evidence="1" type="ORF">C7419_104195</name>
</gene>
<dbReference type="Proteomes" id="UP000245754">
    <property type="component" value="Unassembled WGS sequence"/>
</dbReference>
<organism evidence="1 2">
    <name type="scientific">Cupriavidus plantarum</name>
    <dbReference type="NCBI Taxonomy" id="942865"/>
    <lineage>
        <taxon>Bacteria</taxon>
        <taxon>Pseudomonadati</taxon>
        <taxon>Pseudomonadota</taxon>
        <taxon>Betaproteobacteria</taxon>
        <taxon>Burkholderiales</taxon>
        <taxon>Burkholderiaceae</taxon>
        <taxon>Cupriavidus</taxon>
    </lineage>
</organism>
<evidence type="ECO:0000313" key="2">
    <source>
        <dbReference type="Proteomes" id="UP000245754"/>
    </source>
</evidence>
<sequence length="216" mass="24251">MYVPAHFEATNVEDLHRLMRDFPFAILMTHGTAGLDANHLPFELDADAGRHGVLHAHVARNNPVWQDVKSGDDVLVVFRAEDAYISPNWYPSKQETHKAVPTWNYRVVHAHGKITIRDDERYVRGVVAKLTRKHEATQPKPWKMGDAPADFLDQMLKAIVGIEVEIEQLVGKFKLSQNRDVRDKLSTGEALKAQGHVAIGQALLDAIPDAAMNPQR</sequence>
<dbReference type="AlphaFoldDB" id="A0A316EPY7"/>
<keyword evidence="2" id="KW-1185">Reference proteome</keyword>
<proteinExistence type="predicted"/>
<accession>A0A316EPY7</accession>
<dbReference type="EMBL" id="QGGT01000004">
    <property type="protein sequence ID" value="PWK33520.1"/>
    <property type="molecule type" value="Genomic_DNA"/>
</dbReference>
<dbReference type="InterPro" id="IPR007396">
    <property type="entry name" value="TR_PAI2-type"/>
</dbReference>
<dbReference type="InterPro" id="IPR012349">
    <property type="entry name" value="Split_barrel_FMN-bd"/>
</dbReference>
<dbReference type="Pfam" id="PF04299">
    <property type="entry name" value="FMN_bind_2"/>
    <property type="match status" value="1"/>
</dbReference>